<evidence type="ECO:0000256" key="1">
    <source>
        <dbReference type="ARBA" id="ARBA00022574"/>
    </source>
</evidence>
<sequence length="219" mass="24743">MLMQEEGVLKGQELENAVSDADYTKAIELALELRRPHKLFELFSELCRSVRILSALSGEEVCLLLEYIREWNAKPKLCHVAQSVLSQVFRILSPTEIVEIKGIGELLEGLIPYSQRHFSRIDRLVRSTYLLDYTLTGMSVIEPEVDRSAVNDGSPDKSGLEKLEDGLLGENVGEEKNQNKEELESSAYKKRKLPRSKDRSKKKSKDVVYADAAAISFRA</sequence>
<evidence type="ECO:0000256" key="3">
    <source>
        <dbReference type="SAM" id="MobiDB-lite"/>
    </source>
</evidence>
<dbReference type="InterPro" id="IPR013934">
    <property type="entry name" value="Utp13_C"/>
</dbReference>
<dbReference type="Gramene" id="KCW46164">
    <property type="protein sequence ID" value="KCW46164"/>
    <property type="gene ID" value="EUGRSUZ_K00075"/>
</dbReference>
<reference evidence="5" key="1">
    <citation type="submission" date="2013-07" db="EMBL/GenBank/DDBJ databases">
        <title>The genome of Eucalyptus grandis.</title>
        <authorList>
            <person name="Schmutz J."/>
            <person name="Hayes R."/>
            <person name="Myburg A."/>
            <person name="Tuskan G."/>
            <person name="Grattapaglia D."/>
            <person name="Rokhsar D.S."/>
        </authorList>
    </citation>
    <scope>NUCLEOTIDE SEQUENCE</scope>
    <source>
        <tissue evidence="5">Leaf extractions</tissue>
    </source>
</reference>
<protein>
    <recommendedName>
        <fullName evidence="4">U3 small nucleolar RNA-associated protein 13 C-terminal domain-containing protein</fullName>
    </recommendedName>
</protein>
<dbReference type="EMBL" id="KK198763">
    <property type="protein sequence ID" value="KCW46164.1"/>
    <property type="molecule type" value="Genomic_DNA"/>
</dbReference>
<feature type="compositionally biased region" description="Basic and acidic residues" evidence="3">
    <location>
        <begin position="146"/>
        <end position="165"/>
    </location>
</feature>
<dbReference type="PANTHER" id="PTHR19854:SF1">
    <property type="entry name" value="GUANINE NUCLEOTIDE-BINDING PROTEIN SUBUNIT BETA-LIKE PROTEIN 1"/>
    <property type="match status" value="1"/>
</dbReference>
<feature type="region of interest" description="Disordered" evidence="3">
    <location>
        <begin position="146"/>
        <end position="207"/>
    </location>
</feature>
<feature type="compositionally biased region" description="Basic residues" evidence="3">
    <location>
        <begin position="188"/>
        <end position="204"/>
    </location>
</feature>
<feature type="compositionally biased region" description="Basic and acidic residues" evidence="3">
    <location>
        <begin position="173"/>
        <end position="183"/>
    </location>
</feature>
<dbReference type="GO" id="GO:0006364">
    <property type="term" value="P:rRNA processing"/>
    <property type="evidence" value="ECO:0007669"/>
    <property type="project" value="InterPro"/>
</dbReference>
<dbReference type="PANTHER" id="PTHR19854">
    <property type="entry name" value="TRANSDUCIN BETA-LIKE 3"/>
    <property type="match status" value="1"/>
</dbReference>
<keyword evidence="2" id="KW-0677">Repeat</keyword>
<feature type="domain" description="U3 small nucleolar RNA-associated protein 13 C-terminal" evidence="4">
    <location>
        <begin position="12"/>
        <end position="138"/>
    </location>
</feature>
<evidence type="ECO:0000259" key="4">
    <source>
        <dbReference type="Pfam" id="PF08625"/>
    </source>
</evidence>
<accession>A0A058ZXH6</accession>
<evidence type="ECO:0000313" key="5">
    <source>
        <dbReference type="EMBL" id="KCW46164.1"/>
    </source>
</evidence>
<keyword evidence="1" id="KW-0853">WD repeat</keyword>
<organism evidence="5">
    <name type="scientific">Eucalyptus grandis</name>
    <name type="common">Flooded gum</name>
    <dbReference type="NCBI Taxonomy" id="71139"/>
    <lineage>
        <taxon>Eukaryota</taxon>
        <taxon>Viridiplantae</taxon>
        <taxon>Streptophyta</taxon>
        <taxon>Embryophyta</taxon>
        <taxon>Tracheophyta</taxon>
        <taxon>Spermatophyta</taxon>
        <taxon>Magnoliopsida</taxon>
        <taxon>eudicotyledons</taxon>
        <taxon>Gunneridae</taxon>
        <taxon>Pentapetalae</taxon>
        <taxon>rosids</taxon>
        <taxon>malvids</taxon>
        <taxon>Myrtales</taxon>
        <taxon>Myrtaceae</taxon>
        <taxon>Myrtoideae</taxon>
        <taxon>Eucalypteae</taxon>
        <taxon>Eucalyptus</taxon>
    </lineage>
</organism>
<dbReference type="GO" id="GO:0032040">
    <property type="term" value="C:small-subunit processome"/>
    <property type="evidence" value="ECO:0007669"/>
    <property type="project" value="InterPro"/>
</dbReference>
<evidence type="ECO:0000256" key="2">
    <source>
        <dbReference type="ARBA" id="ARBA00022737"/>
    </source>
</evidence>
<gene>
    <name evidence="5" type="ORF">EUGRSUZ_K00075</name>
</gene>
<proteinExistence type="predicted"/>
<dbReference type="Pfam" id="PF08625">
    <property type="entry name" value="Utp13"/>
    <property type="match status" value="1"/>
</dbReference>
<dbReference type="AlphaFoldDB" id="A0A058ZXH6"/>
<name>A0A058ZXH6_EUCGR</name>